<dbReference type="RefSeq" id="WP_091762340.1">
    <property type="nucleotide sequence ID" value="NZ_FOHB01000010.1"/>
</dbReference>
<dbReference type="OrthoDB" id="4853485at2"/>
<evidence type="ECO:0000313" key="2">
    <source>
        <dbReference type="Proteomes" id="UP000199019"/>
    </source>
</evidence>
<dbReference type="InterPro" id="IPR013207">
    <property type="entry name" value="LGFP"/>
</dbReference>
<dbReference type="EMBL" id="FOHB01000010">
    <property type="protein sequence ID" value="SES48008.1"/>
    <property type="molecule type" value="Genomic_DNA"/>
</dbReference>
<protein>
    <submittedName>
        <fullName evidence="1">LGFP repeat-containing protein</fullName>
    </submittedName>
</protein>
<dbReference type="AlphaFoldDB" id="A0A1H9XPB1"/>
<name>A0A1H9XPB1_9MICO</name>
<accession>A0A1H9XPB1</accession>
<reference evidence="2" key="1">
    <citation type="submission" date="2016-10" db="EMBL/GenBank/DDBJ databases">
        <authorList>
            <person name="Varghese N."/>
            <person name="Submissions S."/>
        </authorList>
    </citation>
    <scope>NUCLEOTIDE SEQUENCE [LARGE SCALE GENOMIC DNA]</scope>
    <source>
        <strain evidence="2">CGMCC 1.6963</strain>
    </source>
</reference>
<evidence type="ECO:0000313" key="1">
    <source>
        <dbReference type="EMBL" id="SES48008.1"/>
    </source>
</evidence>
<keyword evidence="2" id="KW-1185">Reference proteome</keyword>
<proteinExistence type="predicted"/>
<organism evidence="1 2">
    <name type="scientific">Pedococcus cremeus</name>
    <dbReference type="NCBI Taxonomy" id="587636"/>
    <lineage>
        <taxon>Bacteria</taxon>
        <taxon>Bacillati</taxon>
        <taxon>Actinomycetota</taxon>
        <taxon>Actinomycetes</taxon>
        <taxon>Micrococcales</taxon>
        <taxon>Intrasporangiaceae</taxon>
        <taxon>Pedococcus</taxon>
    </lineage>
</organism>
<dbReference type="STRING" id="587636.SAMN05216199_0020"/>
<dbReference type="Pfam" id="PF08310">
    <property type="entry name" value="LGFP"/>
    <property type="match status" value="5"/>
</dbReference>
<gene>
    <name evidence="1" type="ORF">SAMN05216199_0020</name>
</gene>
<dbReference type="Proteomes" id="UP000199019">
    <property type="component" value="Unassembled WGS sequence"/>
</dbReference>
<sequence>MSGTLEQITTGERRGLVGLVSRISERFGPVGRRGFFVGAAVAGSALVTDPKAYALRPQTAYSTICGPGNTASSGWTVFCSTINKGVNSCPPGSFAAGWWKAAGSSWCGGGYRYIVDCNASCSKCSSGCSGDHICDKGCWSCSCGTGSTATCDQRRICCNAFRYGQCNTQVKCSGGVHCRVVSCVPPYKWANCTTTSLRDDRTAEHSSPSLPKWGPISARYKAMGEQGSFLKASTGPVRSVGDGKGTYVRYQGGAIYSTSTNGSRAMNNWVLSKWNEEGGPRGHLGYPTSEKISTRDSGWIHLFQKGAITDSASTSTQTVWGVRYDVWKREGREGGKLGYPVGPKTDVTNGWIQLFQKGAITDSTATSTQSVWGVRWDVWKREGREKGTLGFPTGPLTSTTNGWIQLFQKGAITDSTATTTQAVHGAMWTGWVAAGRENGVLGYPTAAVSSASRGSYQAFRSGELWRLGSGSARRLYGEVLSQWKAAGGATGKYGYPVTDTVSSNGRLTCTFEGGTITA</sequence>